<evidence type="ECO:0000313" key="18">
    <source>
        <dbReference type="EMBL" id="RXG97255.1"/>
    </source>
</evidence>
<dbReference type="GO" id="GO:0009002">
    <property type="term" value="F:serine-type D-Ala-D-Ala carboxypeptidase activity"/>
    <property type="evidence" value="ECO:0007669"/>
    <property type="project" value="UniProtKB-EC"/>
</dbReference>
<evidence type="ECO:0000256" key="14">
    <source>
        <dbReference type="PIRSR" id="PIRSR618044-2"/>
    </source>
</evidence>
<dbReference type="Gene3D" id="3.40.710.10">
    <property type="entry name" value="DD-peptidase/beta-lactamase superfamily"/>
    <property type="match status" value="1"/>
</dbReference>
<evidence type="ECO:0000256" key="12">
    <source>
        <dbReference type="ARBA" id="ARBA00034000"/>
    </source>
</evidence>
<evidence type="ECO:0000256" key="7">
    <source>
        <dbReference type="ARBA" id="ARBA00022729"/>
    </source>
</evidence>
<protein>
    <recommendedName>
        <fullName evidence="4">serine-type D-Ala-D-Ala carboxypeptidase</fullName>
        <ecNumber evidence="4">3.4.16.4</ecNumber>
    </recommendedName>
</protein>
<dbReference type="PANTHER" id="PTHR21581:SF6">
    <property type="entry name" value="TRAFFICKING PROTEIN PARTICLE COMPLEX SUBUNIT 12"/>
    <property type="match status" value="1"/>
</dbReference>
<dbReference type="Pfam" id="PF00768">
    <property type="entry name" value="Peptidase_S11"/>
    <property type="match status" value="1"/>
</dbReference>
<keyword evidence="9" id="KW-0133">Cell shape</keyword>
<dbReference type="GO" id="GO:0006508">
    <property type="term" value="P:proteolysis"/>
    <property type="evidence" value="ECO:0007669"/>
    <property type="project" value="UniProtKB-KW"/>
</dbReference>
<dbReference type="InterPro" id="IPR018044">
    <property type="entry name" value="Peptidase_S11"/>
</dbReference>
<dbReference type="UniPathway" id="UPA00219"/>
<accession>A0A4Q0QR24</accession>
<feature type="active site" description="Acyl-ester intermediate" evidence="13">
    <location>
        <position position="119"/>
    </location>
</feature>
<dbReference type="InterPro" id="IPR012338">
    <property type="entry name" value="Beta-lactam/transpept-like"/>
</dbReference>
<dbReference type="InterPro" id="IPR012907">
    <property type="entry name" value="Peptidase_S11_C"/>
</dbReference>
<keyword evidence="16" id="KW-0472">Membrane</keyword>
<feature type="domain" description="Peptidase S11 D-Ala-D-Ala carboxypeptidase A C-terminal" evidence="17">
    <location>
        <begin position="337"/>
        <end position="427"/>
    </location>
</feature>
<proteinExistence type="inferred from homology"/>
<evidence type="ECO:0000256" key="2">
    <source>
        <dbReference type="ARBA" id="ARBA00004752"/>
    </source>
</evidence>
<dbReference type="EC" id="3.4.16.4" evidence="4"/>
<feature type="active site" description="Proton acceptor" evidence="13">
    <location>
        <position position="122"/>
    </location>
</feature>
<keyword evidence="5 18" id="KW-0121">Carboxypeptidase</keyword>
<keyword evidence="8" id="KW-0378">Hydrolase</keyword>
<sequence>MGARGESCNLRDKRPAPCCSHLFQLLERRSQGLAMAFRPSLLRRSRFTAGALARGLIAAVLAAAIGWGGALYAANQSVQGAKKEDTGFDGDAPTAILMEASSGSVLFEKNADELRAPSSMMKLMTAEVVFNAIKKGDIKLTDEYRISENAWRRGGAPSGGSTMFAAINSKVSVDDLLHGAIIQSGNDACIALAEAMAGNERIFAADFMTKRARELGLTRSTFANSNGLPDPGNKMTVRELGILARHIILDFPEFYKLFGEKEFTWNKIRQPNRNPLLNSMEGADGLKTGYTKEGGYGMVGSAVQNGTRLIVVVNGLDDPEDRATEAKKMLEWGFRNFETRVLIAAEQPVGYAKVFGGESRSVKLMAKTPVKVMVHKNGSDKLIARIVYSGPVRAPVEAGQRVGVVKVWRSGAIAVETPVYAAEAIGTGSTMRRAIDGASELVIGMFRAGAEKL</sequence>
<dbReference type="GO" id="GO:0009252">
    <property type="term" value="P:peptidoglycan biosynthetic process"/>
    <property type="evidence" value="ECO:0007669"/>
    <property type="project" value="UniProtKB-UniPathway"/>
</dbReference>
<keyword evidence="10" id="KW-0573">Peptidoglycan synthesis</keyword>
<dbReference type="PRINTS" id="PR00725">
    <property type="entry name" value="DADACBPTASE1"/>
</dbReference>
<evidence type="ECO:0000256" key="10">
    <source>
        <dbReference type="ARBA" id="ARBA00022984"/>
    </source>
</evidence>
<dbReference type="SMART" id="SM00936">
    <property type="entry name" value="PBP5_C"/>
    <property type="match status" value="1"/>
</dbReference>
<comment type="caution">
    <text evidence="18">The sequence shown here is derived from an EMBL/GenBank/DDBJ whole genome shotgun (WGS) entry which is preliminary data.</text>
</comment>
<keyword evidence="11" id="KW-0961">Cell wall biogenesis/degradation</keyword>
<keyword evidence="6" id="KW-0645">Protease</keyword>
<comment type="similarity">
    <text evidence="3 15">Belongs to the peptidase S11 family.</text>
</comment>
<evidence type="ECO:0000256" key="1">
    <source>
        <dbReference type="ARBA" id="ARBA00003217"/>
    </source>
</evidence>
<dbReference type="GO" id="GO:0008360">
    <property type="term" value="P:regulation of cell shape"/>
    <property type="evidence" value="ECO:0007669"/>
    <property type="project" value="UniProtKB-KW"/>
</dbReference>
<dbReference type="InterPro" id="IPR037167">
    <property type="entry name" value="Peptidase_S11_C_sf"/>
</dbReference>
<dbReference type="GO" id="GO:0071555">
    <property type="term" value="P:cell wall organization"/>
    <property type="evidence" value="ECO:0007669"/>
    <property type="project" value="UniProtKB-KW"/>
</dbReference>
<evidence type="ECO:0000256" key="6">
    <source>
        <dbReference type="ARBA" id="ARBA00022670"/>
    </source>
</evidence>
<dbReference type="PANTHER" id="PTHR21581">
    <property type="entry name" value="D-ALANYL-D-ALANINE CARBOXYPEPTIDASE"/>
    <property type="match status" value="1"/>
</dbReference>
<dbReference type="SUPFAM" id="SSF56601">
    <property type="entry name" value="beta-lactamase/transpeptidase-like"/>
    <property type="match status" value="1"/>
</dbReference>
<comment type="function">
    <text evidence="1">Removes C-terminal D-alanyl residues from sugar-peptide cell wall precursors.</text>
</comment>
<dbReference type="Proteomes" id="UP000290174">
    <property type="component" value="Unassembled WGS sequence"/>
</dbReference>
<feature type="transmembrane region" description="Helical" evidence="16">
    <location>
        <begin position="51"/>
        <end position="74"/>
    </location>
</feature>
<dbReference type="Pfam" id="PF07943">
    <property type="entry name" value="PBP5_C"/>
    <property type="match status" value="1"/>
</dbReference>
<evidence type="ECO:0000256" key="8">
    <source>
        <dbReference type="ARBA" id="ARBA00022801"/>
    </source>
</evidence>
<dbReference type="AlphaFoldDB" id="A0A4Q0QR24"/>
<comment type="pathway">
    <text evidence="2">Cell wall biogenesis; peptidoglycan biosynthesis.</text>
</comment>
<organism evidence="18 19">
    <name type="scientific">Bradyrhizobium zhanjiangense</name>
    <dbReference type="NCBI Taxonomy" id="1325107"/>
    <lineage>
        <taxon>Bacteria</taxon>
        <taxon>Pseudomonadati</taxon>
        <taxon>Pseudomonadota</taxon>
        <taxon>Alphaproteobacteria</taxon>
        <taxon>Hyphomicrobiales</taxon>
        <taxon>Nitrobacteraceae</taxon>
        <taxon>Bradyrhizobium</taxon>
    </lineage>
</organism>
<evidence type="ECO:0000256" key="3">
    <source>
        <dbReference type="ARBA" id="ARBA00007164"/>
    </source>
</evidence>
<reference evidence="18 19" key="1">
    <citation type="submission" date="2018-11" db="EMBL/GenBank/DDBJ databases">
        <title>Bradyrhizobium sp. nov., isolated from effective nodules of peanut in China.</title>
        <authorList>
            <person name="Li Y."/>
        </authorList>
    </citation>
    <scope>NUCLEOTIDE SEQUENCE [LARGE SCALE GENOMIC DNA]</scope>
    <source>
        <strain evidence="18 19">CCBAU 51770</strain>
    </source>
</reference>
<feature type="binding site" evidence="14">
    <location>
        <position position="287"/>
    </location>
    <ligand>
        <name>substrate</name>
    </ligand>
</feature>
<evidence type="ECO:0000256" key="16">
    <source>
        <dbReference type="SAM" id="Phobius"/>
    </source>
</evidence>
<dbReference type="EMBL" id="RKMK01000011">
    <property type="protein sequence ID" value="RXG97255.1"/>
    <property type="molecule type" value="Genomic_DNA"/>
</dbReference>
<evidence type="ECO:0000256" key="13">
    <source>
        <dbReference type="PIRSR" id="PIRSR618044-1"/>
    </source>
</evidence>
<dbReference type="InterPro" id="IPR015956">
    <property type="entry name" value="Peniciliin-bd_prot_C_sf"/>
</dbReference>
<evidence type="ECO:0000256" key="5">
    <source>
        <dbReference type="ARBA" id="ARBA00022645"/>
    </source>
</evidence>
<feature type="active site" evidence="13">
    <location>
        <position position="184"/>
    </location>
</feature>
<dbReference type="FunFam" id="3.40.710.10:FF:000068">
    <property type="entry name" value="D-alanyl-D-alanine carboxypeptidase"/>
    <property type="match status" value="1"/>
</dbReference>
<evidence type="ECO:0000256" key="9">
    <source>
        <dbReference type="ARBA" id="ARBA00022960"/>
    </source>
</evidence>
<keyword evidence="16" id="KW-1133">Transmembrane helix</keyword>
<evidence type="ECO:0000259" key="17">
    <source>
        <dbReference type="SMART" id="SM00936"/>
    </source>
</evidence>
<dbReference type="InterPro" id="IPR001967">
    <property type="entry name" value="Peptidase_S11_N"/>
</dbReference>
<evidence type="ECO:0000256" key="15">
    <source>
        <dbReference type="RuleBase" id="RU004016"/>
    </source>
</evidence>
<gene>
    <name evidence="18" type="ORF">EAS61_14695</name>
</gene>
<dbReference type="Gene3D" id="2.60.410.10">
    <property type="entry name" value="D-Ala-D-Ala carboxypeptidase, C-terminal domain"/>
    <property type="match status" value="1"/>
</dbReference>
<evidence type="ECO:0000256" key="11">
    <source>
        <dbReference type="ARBA" id="ARBA00023316"/>
    </source>
</evidence>
<dbReference type="SUPFAM" id="SSF69189">
    <property type="entry name" value="Penicillin-binding protein associated domain"/>
    <property type="match status" value="1"/>
</dbReference>
<keyword evidence="7" id="KW-0732">Signal</keyword>
<comment type="catalytic activity">
    <reaction evidence="12">
        <text>Preferential cleavage: (Ac)2-L-Lys-D-Ala-|-D-Ala. Also transpeptidation of peptidyl-alanyl moieties that are N-acyl substituents of D-alanine.</text>
        <dbReference type="EC" id="3.4.16.4"/>
    </reaction>
</comment>
<evidence type="ECO:0000313" key="19">
    <source>
        <dbReference type="Proteomes" id="UP000290174"/>
    </source>
</evidence>
<evidence type="ECO:0000256" key="4">
    <source>
        <dbReference type="ARBA" id="ARBA00012448"/>
    </source>
</evidence>
<name>A0A4Q0QR24_9BRAD</name>
<keyword evidence="16" id="KW-0812">Transmembrane</keyword>